<evidence type="ECO:0000313" key="9">
    <source>
        <dbReference type="EMBL" id="MBM7557547.1"/>
    </source>
</evidence>
<feature type="transmembrane region" description="Helical" evidence="8">
    <location>
        <begin position="123"/>
        <end position="139"/>
    </location>
</feature>
<reference evidence="9" key="1">
    <citation type="submission" date="2021-01" db="EMBL/GenBank/DDBJ databases">
        <title>Genomic Encyclopedia of Type Strains, Phase IV (KMG-IV): sequencing the most valuable type-strain genomes for metagenomic binning, comparative biology and taxonomic classification.</title>
        <authorList>
            <person name="Goeker M."/>
        </authorList>
    </citation>
    <scope>NUCLEOTIDE SEQUENCE</scope>
    <source>
        <strain evidence="9">DSM 23230</strain>
    </source>
</reference>
<proteinExistence type="inferred from homology"/>
<organism evidence="9 10">
    <name type="scientific">Halanaerobacter jeridensis</name>
    <dbReference type="NCBI Taxonomy" id="706427"/>
    <lineage>
        <taxon>Bacteria</taxon>
        <taxon>Bacillati</taxon>
        <taxon>Bacillota</taxon>
        <taxon>Clostridia</taxon>
        <taxon>Halanaerobiales</taxon>
        <taxon>Halobacteroidaceae</taxon>
        <taxon>Halanaerobacter</taxon>
    </lineage>
</organism>
<accession>A0A938XQH1</accession>
<evidence type="ECO:0000256" key="4">
    <source>
        <dbReference type="ARBA" id="ARBA00022544"/>
    </source>
</evidence>
<evidence type="ECO:0000256" key="2">
    <source>
        <dbReference type="ARBA" id="ARBA00007998"/>
    </source>
</evidence>
<evidence type="ECO:0000256" key="7">
    <source>
        <dbReference type="ARBA" id="ARBA00023136"/>
    </source>
</evidence>
<feature type="transmembrane region" description="Helical" evidence="8">
    <location>
        <begin position="271"/>
        <end position="292"/>
    </location>
</feature>
<dbReference type="Proteomes" id="UP000774000">
    <property type="component" value="Unassembled WGS sequence"/>
</dbReference>
<feature type="transmembrane region" description="Helical" evidence="8">
    <location>
        <begin position="12"/>
        <end position="32"/>
    </location>
</feature>
<keyword evidence="7 8" id="KW-0472">Membrane</keyword>
<dbReference type="Gene3D" id="1.20.1740.10">
    <property type="entry name" value="Amino acid/polyamine transporter I"/>
    <property type="match status" value="1"/>
</dbReference>
<keyword evidence="10" id="KW-1185">Reference proteome</keyword>
<comment type="caution">
    <text evidence="9">The sequence shown here is derived from an EMBL/GenBank/DDBJ whole genome shotgun (WGS) entry which is preliminary data.</text>
</comment>
<name>A0A938XQH1_9FIRM</name>
<evidence type="ECO:0000256" key="3">
    <source>
        <dbReference type="ARBA" id="ARBA00022448"/>
    </source>
</evidence>
<evidence type="ECO:0000256" key="5">
    <source>
        <dbReference type="ARBA" id="ARBA00022692"/>
    </source>
</evidence>
<dbReference type="EMBL" id="JAFBDQ010000014">
    <property type="protein sequence ID" value="MBM7557547.1"/>
    <property type="molecule type" value="Genomic_DNA"/>
</dbReference>
<protein>
    <submittedName>
        <fullName evidence="9">Spore germination protein</fullName>
    </submittedName>
</protein>
<feature type="transmembrane region" description="Helical" evidence="8">
    <location>
        <begin position="44"/>
        <end position="63"/>
    </location>
</feature>
<gene>
    <name evidence="9" type="ORF">JOC47_002413</name>
</gene>
<feature type="transmembrane region" description="Helical" evidence="8">
    <location>
        <begin position="151"/>
        <end position="172"/>
    </location>
</feature>
<keyword evidence="3" id="KW-0813">Transport</keyword>
<dbReference type="PANTHER" id="PTHR34975:SF2">
    <property type="entry name" value="SPORE GERMINATION PROTEIN A2"/>
    <property type="match status" value="1"/>
</dbReference>
<dbReference type="InterPro" id="IPR004761">
    <property type="entry name" value="Spore_GerAB"/>
</dbReference>
<dbReference type="Pfam" id="PF03845">
    <property type="entry name" value="Spore_permease"/>
    <property type="match status" value="1"/>
</dbReference>
<evidence type="ECO:0000313" key="10">
    <source>
        <dbReference type="Proteomes" id="UP000774000"/>
    </source>
</evidence>
<feature type="transmembrane region" description="Helical" evidence="8">
    <location>
        <begin position="222"/>
        <end position="244"/>
    </location>
</feature>
<comment type="subcellular location">
    <subcellularLocation>
        <location evidence="1">Membrane</location>
        <topology evidence="1">Multi-pass membrane protein</topology>
    </subcellularLocation>
</comment>
<feature type="transmembrane region" description="Helical" evidence="8">
    <location>
        <begin position="335"/>
        <end position="354"/>
    </location>
</feature>
<dbReference type="NCBIfam" id="TIGR00912">
    <property type="entry name" value="2A0309"/>
    <property type="match status" value="1"/>
</dbReference>
<comment type="similarity">
    <text evidence="2">Belongs to the amino acid-polyamine-organocation (APC) superfamily. Spore germination protein (SGP) (TC 2.A.3.9) family.</text>
</comment>
<dbReference type="RefSeq" id="WP_204702297.1">
    <property type="nucleotide sequence ID" value="NZ_JAFBDQ010000014.1"/>
</dbReference>
<evidence type="ECO:0000256" key="8">
    <source>
        <dbReference type="SAM" id="Phobius"/>
    </source>
</evidence>
<keyword evidence="6 8" id="KW-1133">Transmembrane helix</keyword>
<dbReference type="AlphaFoldDB" id="A0A938XQH1"/>
<feature type="transmembrane region" description="Helical" evidence="8">
    <location>
        <begin position="192"/>
        <end position="210"/>
    </location>
</feature>
<evidence type="ECO:0000256" key="1">
    <source>
        <dbReference type="ARBA" id="ARBA00004141"/>
    </source>
</evidence>
<dbReference type="GO" id="GO:0016020">
    <property type="term" value="C:membrane"/>
    <property type="evidence" value="ECO:0007669"/>
    <property type="project" value="UniProtKB-SubCell"/>
</dbReference>
<evidence type="ECO:0000256" key="6">
    <source>
        <dbReference type="ARBA" id="ARBA00022989"/>
    </source>
</evidence>
<keyword evidence="4" id="KW-0309">Germination</keyword>
<sequence>MKNKKSDREMIANRQLVFIIIQITVGTGILSLPRQISLVSRQDSWIAVLLGGSYWVFSLFFIYKLGSQFPQQTIIEYSEIILGSILGKILSLTYVLYSITITALSVRIFIMVITTYILPKTPVSINLSIIIITCLYLISKGLKTMARLDEFLFFVLAPAYLVMIPTILKSNWWHFKPILGTGIKEIFDGSLITTYSFLGPEIILLIFPYIKEKKNIFKSSLISLGIITLTYLYVIIITIGYFGVETLQYILWPTINLLKAIKIPFFGRLEFFLIFLWIAIAFTSIAAFYYMASYSVAQFFSLKNKLLSAFILLPIIYYLFFIPKNIIEVFEYTEIVAQFGTILIFVIPPLLLLITKLRGLGHESQANNS</sequence>
<dbReference type="PANTHER" id="PTHR34975">
    <property type="entry name" value="SPORE GERMINATION PROTEIN A2"/>
    <property type="match status" value="1"/>
</dbReference>
<keyword evidence="5 8" id="KW-0812">Transmembrane</keyword>
<feature type="transmembrane region" description="Helical" evidence="8">
    <location>
        <begin position="304"/>
        <end position="323"/>
    </location>
</feature>
<dbReference type="GO" id="GO:0009847">
    <property type="term" value="P:spore germination"/>
    <property type="evidence" value="ECO:0007669"/>
    <property type="project" value="InterPro"/>
</dbReference>